<dbReference type="InterPro" id="IPR003131">
    <property type="entry name" value="T1-type_BTB"/>
</dbReference>
<dbReference type="SUPFAM" id="SSF54695">
    <property type="entry name" value="POZ domain"/>
    <property type="match status" value="1"/>
</dbReference>
<evidence type="ECO:0000256" key="5">
    <source>
        <dbReference type="ARBA" id="ARBA00023002"/>
    </source>
</evidence>
<evidence type="ECO:0000313" key="9">
    <source>
        <dbReference type="EMBL" id="CAG9763371.1"/>
    </source>
</evidence>
<dbReference type="GO" id="GO:0051260">
    <property type="term" value="P:protein homooligomerization"/>
    <property type="evidence" value="ECO:0007669"/>
    <property type="project" value="InterPro"/>
</dbReference>
<dbReference type="InterPro" id="IPR036314">
    <property type="entry name" value="SOD_C_sf"/>
</dbReference>
<dbReference type="AlphaFoldDB" id="A0A9N9MIB3"/>
<comment type="function">
    <text evidence="1">Destroys superoxide anion radicals which are normally produced within the cells and which are toxic to biological systems.</text>
</comment>
<dbReference type="Proteomes" id="UP001152799">
    <property type="component" value="Chromosome 13"/>
</dbReference>
<dbReference type="InterPro" id="IPR019833">
    <property type="entry name" value="Mn/Fe_SOD_BS"/>
</dbReference>
<evidence type="ECO:0000256" key="7">
    <source>
        <dbReference type="ARBA" id="ARBA00049204"/>
    </source>
</evidence>
<dbReference type="PRINTS" id="PR01703">
    <property type="entry name" value="MNSODISMTASE"/>
</dbReference>
<evidence type="ECO:0000256" key="2">
    <source>
        <dbReference type="ARBA" id="ARBA00008714"/>
    </source>
</evidence>
<dbReference type="CDD" id="cd09272">
    <property type="entry name" value="RNase_HI_RT_Ty1"/>
    <property type="match status" value="1"/>
</dbReference>
<dbReference type="GO" id="GO:0005739">
    <property type="term" value="C:mitochondrion"/>
    <property type="evidence" value="ECO:0007669"/>
    <property type="project" value="TreeGrafter"/>
</dbReference>
<dbReference type="GO" id="GO:0030145">
    <property type="term" value="F:manganese ion binding"/>
    <property type="evidence" value="ECO:0007669"/>
    <property type="project" value="TreeGrafter"/>
</dbReference>
<evidence type="ECO:0000313" key="10">
    <source>
        <dbReference type="Proteomes" id="UP001152799"/>
    </source>
</evidence>
<dbReference type="Pfam" id="PF20871">
    <property type="entry name" value="KCTD1-15_CTD"/>
    <property type="match status" value="1"/>
</dbReference>
<dbReference type="Pfam" id="PF02777">
    <property type="entry name" value="Sod_Fe_C"/>
    <property type="match status" value="2"/>
</dbReference>
<dbReference type="InterPro" id="IPR036324">
    <property type="entry name" value="Mn/Fe_SOD_N_sf"/>
</dbReference>
<organism evidence="9 10">
    <name type="scientific">Ceutorhynchus assimilis</name>
    <name type="common">cabbage seed weevil</name>
    <dbReference type="NCBI Taxonomy" id="467358"/>
    <lineage>
        <taxon>Eukaryota</taxon>
        <taxon>Metazoa</taxon>
        <taxon>Ecdysozoa</taxon>
        <taxon>Arthropoda</taxon>
        <taxon>Hexapoda</taxon>
        <taxon>Insecta</taxon>
        <taxon>Pterygota</taxon>
        <taxon>Neoptera</taxon>
        <taxon>Endopterygota</taxon>
        <taxon>Coleoptera</taxon>
        <taxon>Polyphaga</taxon>
        <taxon>Cucujiformia</taxon>
        <taxon>Curculionidae</taxon>
        <taxon>Ceutorhynchinae</taxon>
        <taxon>Ceutorhynchus</taxon>
    </lineage>
</organism>
<proteinExistence type="inferred from homology"/>
<dbReference type="InterPro" id="IPR011333">
    <property type="entry name" value="SKP1/BTB/POZ_sf"/>
</dbReference>
<dbReference type="PROSITE" id="PS00088">
    <property type="entry name" value="SOD_MN"/>
    <property type="match status" value="1"/>
</dbReference>
<dbReference type="InterPro" id="IPR048595">
    <property type="entry name" value="KCTD1-15-like_C"/>
</dbReference>
<dbReference type="SUPFAM" id="SSF54719">
    <property type="entry name" value="Fe,Mn superoxide dismutase (SOD), C-terminal domain"/>
    <property type="match status" value="1"/>
</dbReference>
<evidence type="ECO:0000256" key="4">
    <source>
        <dbReference type="ARBA" id="ARBA00022723"/>
    </source>
</evidence>
<dbReference type="SUPFAM" id="SSF46609">
    <property type="entry name" value="Fe,Mn superoxide dismutase (SOD), N-terminal domain"/>
    <property type="match status" value="1"/>
</dbReference>
<dbReference type="Pfam" id="PF02214">
    <property type="entry name" value="BTB_2"/>
    <property type="match status" value="1"/>
</dbReference>
<dbReference type="Gene3D" id="1.10.287.990">
    <property type="entry name" value="Fe,Mn superoxide dismutase (SOD) domain"/>
    <property type="match status" value="1"/>
</dbReference>
<evidence type="ECO:0000256" key="6">
    <source>
        <dbReference type="ARBA" id="ARBA00023211"/>
    </source>
</evidence>
<dbReference type="Pfam" id="PF00081">
    <property type="entry name" value="Sod_Fe_N"/>
    <property type="match status" value="1"/>
</dbReference>
<dbReference type="InterPro" id="IPR019832">
    <property type="entry name" value="Mn/Fe_SOD_C"/>
</dbReference>
<keyword evidence="5" id="KW-0560">Oxidoreductase</keyword>
<dbReference type="PANTHER" id="PTHR11404">
    <property type="entry name" value="SUPEROXIDE DISMUTASE 2"/>
    <property type="match status" value="1"/>
</dbReference>
<dbReference type="FunFam" id="1.10.287.990:FF:000001">
    <property type="entry name" value="Superoxide dismutase"/>
    <property type="match status" value="1"/>
</dbReference>
<dbReference type="Gene3D" id="3.30.710.10">
    <property type="entry name" value="Potassium Channel Kv1.1, Chain A"/>
    <property type="match status" value="1"/>
</dbReference>
<comment type="similarity">
    <text evidence="2">Belongs to the iron/manganese superoxide dismutase family.</text>
</comment>
<sequence>MASFDVSNKTYPESRLAKLFNGNIPIVLDSLKQHYFIDRDGGMFRHILNFMRNSKLLIPDNFQDLDLLLEEARYFDIPPMVKQLEQIKKDRVKNSSSGSKSNVRGDLYECVALHVSPDLGERIMLSGDRSLLDEVFPETNQAVMDARTGAAWNQQDAHHVIRFPLNVPSTSITSYGSAISWATKRQVTVAFSTTESDYMAMSMAAQEALWLRRLNEEFVYCTTATVLNIDNQGAIHLAQNGAYHARTKHIDIRKGQHTLPDLPYDYAALEPIISRDIMNLHHCKHHQTYITNLNAAEEKLKAAVEKGDVNTQVSLAPAIRFNGGGHINHSIFWQNLSPCQTEPSPELCYAINNSFGSLDNLKSKMSAATVAIQGSGWGLDPLQGTTGLVPLLGIDVWEHAYYLQYKNVRADYVKAIWDIVNWKDVSERYKKAIACK</sequence>
<dbReference type="OrthoDB" id="239262at2759"/>
<dbReference type="EC" id="1.15.1.1" evidence="3"/>
<reference evidence="9" key="1">
    <citation type="submission" date="2022-01" db="EMBL/GenBank/DDBJ databases">
        <authorList>
            <person name="King R."/>
        </authorList>
    </citation>
    <scope>NUCLEOTIDE SEQUENCE</scope>
</reference>
<dbReference type="EMBL" id="OU892289">
    <property type="protein sequence ID" value="CAG9763371.1"/>
    <property type="molecule type" value="Genomic_DNA"/>
</dbReference>
<evidence type="ECO:0000256" key="1">
    <source>
        <dbReference type="ARBA" id="ARBA00002170"/>
    </source>
</evidence>
<protein>
    <recommendedName>
        <fullName evidence="3">superoxide dismutase</fullName>
        <ecNumber evidence="3">1.15.1.1</ecNumber>
    </recommendedName>
</protein>
<keyword evidence="4" id="KW-0479">Metal-binding</keyword>
<keyword evidence="6" id="KW-0464">Manganese</keyword>
<gene>
    <name evidence="9" type="ORF">CEUTPL_LOCUS4036</name>
</gene>
<dbReference type="SMART" id="SM00225">
    <property type="entry name" value="BTB"/>
    <property type="match status" value="1"/>
</dbReference>
<dbReference type="Gene3D" id="3.55.40.20">
    <property type="entry name" value="Iron/manganese superoxide dismutase, C-terminal domain"/>
    <property type="match status" value="2"/>
</dbReference>
<dbReference type="InterPro" id="IPR001189">
    <property type="entry name" value="Mn/Fe_SOD"/>
</dbReference>
<comment type="catalytic activity">
    <reaction evidence="7">
        <text>2 superoxide + 2 H(+) = H2O2 + O2</text>
        <dbReference type="Rhea" id="RHEA:20696"/>
        <dbReference type="ChEBI" id="CHEBI:15378"/>
        <dbReference type="ChEBI" id="CHEBI:15379"/>
        <dbReference type="ChEBI" id="CHEBI:16240"/>
        <dbReference type="ChEBI" id="CHEBI:18421"/>
        <dbReference type="EC" id="1.15.1.1"/>
    </reaction>
</comment>
<name>A0A9N9MIB3_9CUCU</name>
<evidence type="ECO:0000256" key="3">
    <source>
        <dbReference type="ARBA" id="ARBA00012682"/>
    </source>
</evidence>
<dbReference type="PANTHER" id="PTHR11404:SF6">
    <property type="entry name" value="SUPEROXIDE DISMUTASE [MN], MITOCHONDRIAL"/>
    <property type="match status" value="1"/>
</dbReference>
<evidence type="ECO:0000259" key="8">
    <source>
        <dbReference type="SMART" id="SM00225"/>
    </source>
</evidence>
<feature type="domain" description="BTB" evidence="8">
    <location>
        <begin position="1"/>
        <end position="92"/>
    </location>
</feature>
<dbReference type="InterPro" id="IPR050265">
    <property type="entry name" value="Fe/Mn_Superoxide_Dismutase"/>
</dbReference>
<dbReference type="GO" id="GO:0004784">
    <property type="term" value="F:superoxide dismutase activity"/>
    <property type="evidence" value="ECO:0007669"/>
    <property type="project" value="UniProtKB-EC"/>
</dbReference>
<accession>A0A9N9MIB3</accession>
<dbReference type="InterPro" id="IPR019831">
    <property type="entry name" value="Mn/Fe_SOD_N"/>
</dbReference>
<keyword evidence="10" id="KW-1185">Reference proteome</keyword>
<dbReference type="InterPro" id="IPR000210">
    <property type="entry name" value="BTB/POZ_dom"/>
</dbReference>